<keyword evidence="2" id="KW-1185">Reference proteome</keyword>
<proteinExistence type="predicted"/>
<accession>A0A846WZN0</accession>
<organism evidence="1 2">
    <name type="scientific">Tsukamurella spumae</name>
    <dbReference type="NCBI Taxonomy" id="44753"/>
    <lineage>
        <taxon>Bacteria</taxon>
        <taxon>Bacillati</taxon>
        <taxon>Actinomycetota</taxon>
        <taxon>Actinomycetes</taxon>
        <taxon>Mycobacteriales</taxon>
        <taxon>Tsukamurellaceae</taxon>
        <taxon>Tsukamurella</taxon>
    </lineage>
</organism>
<gene>
    <name evidence="1" type="ORF">HF999_05395</name>
</gene>
<name>A0A846WZN0_9ACTN</name>
<evidence type="ECO:0000313" key="1">
    <source>
        <dbReference type="EMBL" id="NKY17806.1"/>
    </source>
</evidence>
<evidence type="ECO:0000313" key="2">
    <source>
        <dbReference type="Proteomes" id="UP000582646"/>
    </source>
</evidence>
<dbReference type="EMBL" id="JAAXOQ010000005">
    <property type="protein sequence ID" value="NKY17806.1"/>
    <property type="molecule type" value="Genomic_DNA"/>
</dbReference>
<dbReference type="Proteomes" id="UP000582646">
    <property type="component" value="Unassembled WGS sequence"/>
</dbReference>
<reference evidence="1 2" key="1">
    <citation type="submission" date="2020-04" db="EMBL/GenBank/DDBJ databases">
        <title>MicrobeNet Type strains.</title>
        <authorList>
            <person name="Nicholson A.C."/>
        </authorList>
    </citation>
    <scope>NUCLEOTIDE SEQUENCE [LARGE SCALE GENOMIC DNA]</scope>
    <source>
        <strain evidence="1 2">DSM 44113</strain>
    </source>
</reference>
<dbReference type="AlphaFoldDB" id="A0A846WZN0"/>
<dbReference type="RefSeq" id="WP_168544876.1">
    <property type="nucleotide sequence ID" value="NZ_BAAAKS010000033.1"/>
</dbReference>
<comment type="caution">
    <text evidence="1">The sequence shown here is derived from an EMBL/GenBank/DDBJ whole genome shotgun (WGS) entry which is preliminary data.</text>
</comment>
<protein>
    <submittedName>
        <fullName evidence="1">Uncharacterized protein</fullName>
    </submittedName>
</protein>
<sequence length="182" mass="19410">MSGFADRLAALAASTDRRVMALYDSYEAGRITAEEFVELAEQVLDAGAERAAAVADVAAAAVAGAAIGGVLLPLGAPRPSLAELAAEVDAQDPVGRPLNTLLDDRTALSIEAQDRVKVTGQAVLKRALREHGVKKWRRRLDGGACELCRKLAETTLPITARMYRHRNCGCTTQPITSKENDQ</sequence>